<dbReference type="EMBL" id="JAVHUL010000024">
    <property type="protein sequence ID" value="MDQ7917847.1"/>
    <property type="molecule type" value="Genomic_DNA"/>
</dbReference>
<dbReference type="Pfam" id="PF03929">
    <property type="entry name" value="PepSY_TM"/>
    <property type="match status" value="1"/>
</dbReference>
<evidence type="ECO:0000313" key="3">
    <source>
        <dbReference type="Proteomes" id="UP001230915"/>
    </source>
</evidence>
<keyword evidence="1" id="KW-0812">Transmembrane</keyword>
<proteinExistence type="predicted"/>
<feature type="transmembrane region" description="Helical" evidence="1">
    <location>
        <begin position="195"/>
        <end position="215"/>
    </location>
</feature>
<keyword evidence="1" id="KW-1133">Transmembrane helix</keyword>
<dbReference type="InterPro" id="IPR005625">
    <property type="entry name" value="PepSY-ass_TM"/>
</dbReference>
<keyword evidence="1" id="KW-0472">Membrane</keyword>
<feature type="transmembrane region" description="Helical" evidence="1">
    <location>
        <begin position="20"/>
        <end position="40"/>
    </location>
</feature>
<reference evidence="2 3" key="1">
    <citation type="submission" date="2023-08" db="EMBL/GenBank/DDBJ databases">
        <title>Mesonia sp. MT50, isolated from deep-sea sediment of the Mariana Trench.</title>
        <authorList>
            <person name="Fu H."/>
        </authorList>
    </citation>
    <scope>NUCLEOTIDE SEQUENCE [LARGE SCALE GENOMIC DNA]</scope>
    <source>
        <strain evidence="2 3">MT50</strain>
    </source>
</reference>
<feature type="transmembrane region" description="Helical" evidence="1">
    <location>
        <begin position="341"/>
        <end position="362"/>
    </location>
</feature>
<comment type="caution">
    <text evidence="2">The sequence shown here is derived from an EMBL/GenBank/DDBJ whole genome shotgun (WGS) entry which is preliminary data.</text>
</comment>
<evidence type="ECO:0000256" key="1">
    <source>
        <dbReference type="SAM" id="Phobius"/>
    </source>
</evidence>
<protein>
    <submittedName>
        <fullName evidence="2">PepSY-associated TM helix domain-containing protein</fullName>
    </submittedName>
</protein>
<organism evidence="2 3">
    <name type="scientific">Mesonia profundi</name>
    <dbReference type="NCBI Taxonomy" id="3070998"/>
    <lineage>
        <taxon>Bacteria</taxon>
        <taxon>Pseudomonadati</taxon>
        <taxon>Bacteroidota</taxon>
        <taxon>Flavobacteriia</taxon>
        <taxon>Flavobacteriales</taxon>
        <taxon>Flavobacteriaceae</taxon>
        <taxon>Mesonia</taxon>
    </lineage>
</organism>
<evidence type="ECO:0000313" key="2">
    <source>
        <dbReference type="EMBL" id="MDQ7917847.1"/>
    </source>
</evidence>
<dbReference type="Proteomes" id="UP001230915">
    <property type="component" value="Unassembled WGS sequence"/>
</dbReference>
<dbReference type="RefSeq" id="WP_308864703.1">
    <property type="nucleotide sequence ID" value="NZ_JAVHUL010000024.1"/>
</dbReference>
<gene>
    <name evidence="2" type="ORF">RBU60_09695</name>
</gene>
<keyword evidence="3" id="KW-1185">Reference proteome</keyword>
<name>A0ABU1A2E3_9FLAO</name>
<dbReference type="PANTHER" id="PTHR34219">
    <property type="entry name" value="IRON-REGULATED INNER MEMBRANE PROTEIN-RELATED"/>
    <property type="match status" value="1"/>
</dbReference>
<dbReference type="PANTHER" id="PTHR34219:SF3">
    <property type="entry name" value="BLL7967 PROTEIN"/>
    <property type="match status" value="1"/>
</dbReference>
<accession>A0ABU1A2E3</accession>
<sequence>MKKKRKKLWKKLASRIHLWLGMISGLIVFVIAVTGCIYVFQDEIKDAVFSWRFIQNEDRDFVAPSILFQNVREAIPESNPNMVVYHDKTRPAAISINVDDIPYEVYLNPFSAEIIHVQNLDTDFFMIVEHLHRFLLLPEEIGKQVTGVSTIIFLIMLVSGLILWWPKKWKNSAQNFKIKWKARWRRKNYDWHRATGFYLIVPAIIVAITGLSFSYEWVHEGLFEVGNAVSNERNSEAIPIFPKTDKITTNSALDISFEKTFSLMPDKGMYFVWDQGEGLPIITGVYPKSLAFDHQSNFYFESETGDLLFSQFYREKNTGIKLQEMNFGLHTGQYFGIFGKIMAFITSLFVATLPVSGFLIWFGRRKK</sequence>
<feature type="transmembrane region" description="Helical" evidence="1">
    <location>
        <begin position="145"/>
        <end position="165"/>
    </location>
</feature>